<reference evidence="2" key="1">
    <citation type="submission" date="2020-07" db="EMBL/GenBank/DDBJ databases">
        <title>Vallitalea pronyensis genome.</title>
        <authorList>
            <person name="Postec A."/>
        </authorList>
    </citation>
    <scope>NUCLEOTIDE SEQUENCE</scope>
    <source>
        <strain evidence="2">FatNI3</strain>
    </source>
</reference>
<keyword evidence="3" id="KW-1185">Reference proteome</keyword>
<dbReference type="RefSeq" id="WP_212697148.1">
    <property type="nucleotide sequence ID" value="NZ_CP058649.1"/>
</dbReference>
<dbReference type="InterPro" id="IPR018966">
    <property type="entry name" value="VTC_domain"/>
</dbReference>
<dbReference type="Pfam" id="PF09359">
    <property type="entry name" value="VTC"/>
    <property type="match status" value="1"/>
</dbReference>
<protein>
    <submittedName>
        <fullName evidence="2">Polyphosphate polymerase domain-containing protein</fullName>
    </submittedName>
</protein>
<dbReference type="Gene3D" id="3.20.100.30">
    <property type="entry name" value="VTC, catalytic tunnel domain"/>
    <property type="match status" value="1"/>
</dbReference>
<dbReference type="EMBL" id="CP058649">
    <property type="protein sequence ID" value="QUI21678.1"/>
    <property type="molecule type" value="Genomic_DNA"/>
</dbReference>
<accession>A0A8J8MI19</accession>
<sequence>MLNKRHELKYTVSPLDYKILSERMKKVLQRDRHCPEEGYQITSLYYDDPVNTAYVQKVNGEAIRHKYRIRYYGNDYGFIRLEKKSKIHQMTMKESVPLTKEEVERILANDYAFLVQKEQSLYQAFYLALSHGLCKPKVIVRYTRKAYTHPVGDLRITFDRDIRTSNMDTHLFNEQAFFVPAIEDQQVIVEIKFNHVIPDFIQGLIQMGHVPQTAASKYVMARKYNYQF</sequence>
<name>A0A8J8MI19_9FIRM</name>
<feature type="domain" description="VTC" evidence="1">
    <location>
        <begin position="4"/>
        <end position="223"/>
    </location>
</feature>
<dbReference type="GO" id="GO:0006799">
    <property type="term" value="P:polyphosphate biosynthetic process"/>
    <property type="evidence" value="ECO:0007669"/>
    <property type="project" value="UniProtKB-ARBA"/>
</dbReference>
<evidence type="ECO:0000313" key="3">
    <source>
        <dbReference type="Proteomes" id="UP000683246"/>
    </source>
</evidence>
<dbReference type="CDD" id="cd07750">
    <property type="entry name" value="PolyPPase_VTC_like"/>
    <property type="match status" value="1"/>
</dbReference>
<evidence type="ECO:0000313" key="2">
    <source>
        <dbReference type="EMBL" id="QUI21678.1"/>
    </source>
</evidence>
<proteinExistence type="predicted"/>
<gene>
    <name evidence="2" type="ORF">HZI73_04940</name>
</gene>
<organism evidence="2 3">
    <name type="scientific">Vallitalea pronyensis</name>
    <dbReference type="NCBI Taxonomy" id="1348613"/>
    <lineage>
        <taxon>Bacteria</taxon>
        <taxon>Bacillati</taxon>
        <taxon>Bacillota</taxon>
        <taxon>Clostridia</taxon>
        <taxon>Lachnospirales</taxon>
        <taxon>Vallitaleaceae</taxon>
        <taxon>Vallitalea</taxon>
    </lineage>
</organism>
<dbReference type="InterPro" id="IPR042267">
    <property type="entry name" value="VTC_sf"/>
</dbReference>
<evidence type="ECO:0000259" key="1">
    <source>
        <dbReference type="Pfam" id="PF09359"/>
    </source>
</evidence>
<dbReference type="KEGG" id="vpy:HZI73_04940"/>
<dbReference type="AlphaFoldDB" id="A0A8J8MI19"/>
<dbReference type="Proteomes" id="UP000683246">
    <property type="component" value="Chromosome"/>
</dbReference>